<feature type="compositionally biased region" description="Polar residues" evidence="4">
    <location>
        <begin position="418"/>
        <end position="440"/>
    </location>
</feature>
<dbReference type="GO" id="GO:0035556">
    <property type="term" value="P:intracellular signal transduction"/>
    <property type="evidence" value="ECO:0007669"/>
    <property type="project" value="InterPro"/>
</dbReference>
<evidence type="ECO:0000313" key="6">
    <source>
        <dbReference type="Proteomes" id="UP001162480"/>
    </source>
</evidence>
<dbReference type="PANTHER" id="PTHR19423:SF1">
    <property type="entry name" value="SH3 DOMAIN-BINDING PROTEIN 5"/>
    <property type="match status" value="1"/>
</dbReference>
<feature type="compositionally biased region" description="Polar residues" evidence="4">
    <location>
        <begin position="463"/>
        <end position="472"/>
    </location>
</feature>
<gene>
    <name evidence="5" type="ORF">OCTVUL_1B017944</name>
</gene>
<dbReference type="GO" id="GO:0004860">
    <property type="term" value="F:protein kinase inhibitor activity"/>
    <property type="evidence" value="ECO:0007669"/>
    <property type="project" value="TreeGrafter"/>
</dbReference>
<dbReference type="Pfam" id="PF05276">
    <property type="entry name" value="SH3BP5"/>
    <property type="match status" value="1"/>
</dbReference>
<keyword evidence="2 3" id="KW-0175">Coiled coil</keyword>
<protein>
    <submittedName>
        <fullName evidence="5">SH3 domain-binding 5-like</fullName>
    </submittedName>
</protein>
<feature type="region of interest" description="Disordered" evidence="4">
    <location>
        <begin position="418"/>
        <end position="472"/>
    </location>
</feature>
<evidence type="ECO:0000256" key="4">
    <source>
        <dbReference type="SAM" id="MobiDB-lite"/>
    </source>
</evidence>
<feature type="region of interest" description="Disordered" evidence="4">
    <location>
        <begin position="242"/>
        <end position="269"/>
    </location>
</feature>
<sequence length="678" mass="76195">MADRERRLSNGEDEVLDPRIQIELEQLNKASEEINALELELDDARAAFRQELSESTQKLNAMSKKLGACIDKARPYYDARMRAKEAHIETQKAAVRYERACSMHEAAKEMVHLAEQGYMKRDQPSDPAWQEMLNHATMKVNEAEKERIESEQYHERTTKIFKEAEECVQQLQKDLKRSISKSKPYFEMKVKFNQVMDEQKHRVSRLETEVINTKSAYAEALRNLESISDEIHERRLEKSKHLQLGVRGSGVGSETPSPPPGQEKGSEIGDGTVVTHISTCTYSSNILTTPTTYQQSASKEPVTFSITTTSATVEQDSGVSQLKDDCDESEGSFVAPSVIFSSPEQARRLSYRQAIETNSYVSPNITSESISPSDFEEDYDAPSLEEEYISLPSYKSKVKNSNNFNFVSENQFCQQSVFSPDSHNPNSTPLLKSNEPQASLPTEKRATLKTLGKSKTEPGPNLQRVNSEMSECSPSVIRRSKLKGIILRVDAEMDPYMQGFQQRKISNVPSVKNINEGTKNESQPKNTKILNSNSETASPRKMGTVNKPHITPTKYVRGSEGSPVLKIPSPASDIMDDSDTESLASIGQMLDDEQVELLTLDFSDDTFINAADSVKSDRFQKTDWHRMSLPPKLSHLEYYLQSKSLDLTTTPTGRTDIGLENLELYENSVPEPQQVPTS</sequence>
<feature type="coiled-coil region" evidence="3">
    <location>
        <begin position="20"/>
        <end position="65"/>
    </location>
</feature>
<feature type="region of interest" description="Disordered" evidence="4">
    <location>
        <begin position="514"/>
        <end position="550"/>
    </location>
</feature>
<dbReference type="GO" id="GO:0005737">
    <property type="term" value="C:cytoplasm"/>
    <property type="evidence" value="ECO:0007669"/>
    <property type="project" value="TreeGrafter"/>
</dbReference>
<evidence type="ECO:0000256" key="2">
    <source>
        <dbReference type="ARBA" id="ARBA00023054"/>
    </source>
</evidence>
<keyword evidence="6" id="KW-1185">Reference proteome</keyword>
<name>A0AA36BK82_OCTVU</name>
<comment type="similarity">
    <text evidence="1">Belongs to the SH3BP5 family.</text>
</comment>
<dbReference type="InterPro" id="IPR007940">
    <property type="entry name" value="SH3BP5"/>
</dbReference>
<evidence type="ECO:0000256" key="3">
    <source>
        <dbReference type="SAM" id="Coils"/>
    </source>
</evidence>
<dbReference type="EMBL" id="OX597830">
    <property type="protein sequence ID" value="CAI9735002.1"/>
    <property type="molecule type" value="Genomic_DNA"/>
</dbReference>
<reference evidence="5" key="1">
    <citation type="submission" date="2023-08" db="EMBL/GenBank/DDBJ databases">
        <authorList>
            <person name="Alioto T."/>
            <person name="Alioto T."/>
            <person name="Gomez Garrido J."/>
        </authorList>
    </citation>
    <scope>NUCLEOTIDE SEQUENCE</scope>
</reference>
<dbReference type="PANTHER" id="PTHR19423">
    <property type="entry name" value="SH3 DOMAIN-BINDING PROTEIN 5"/>
    <property type="match status" value="1"/>
</dbReference>
<evidence type="ECO:0000256" key="1">
    <source>
        <dbReference type="ARBA" id="ARBA00007796"/>
    </source>
</evidence>
<proteinExistence type="inferred from homology"/>
<accession>A0AA36BK82</accession>
<dbReference type="AlphaFoldDB" id="A0AA36BK82"/>
<evidence type="ECO:0000313" key="5">
    <source>
        <dbReference type="EMBL" id="CAI9735002.1"/>
    </source>
</evidence>
<dbReference type="Proteomes" id="UP001162480">
    <property type="component" value="Chromosome 17"/>
</dbReference>
<organism evidence="5 6">
    <name type="scientific">Octopus vulgaris</name>
    <name type="common">Common octopus</name>
    <dbReference type="NCBI Taxonomy" id="6645"/>
    <lineage>
        <taxon>Eukaryota</taxon>
        <taxon>Metazoa</taxon>
        <taxon>Spiralia</taxon>
        <taxon>Lophotrochozoa</taxon>
        <taxon>Mollusca</taxon>
        <taxon>Cephalopoda</taxon>
        <taxon>Coleoidea</taxon>
        <taxon>Octopodiformes</taxon>
        <taxon>Octopoda</taxon>
        <taxon>Incirrata</taxon>
        <taxon>Octopodidae</taxon>
        <taxon>Octopus</taxon>
    </lineage>
</organism>
<feature type="compositionally biased region" description="Polar residues" evidence="4">
    <location>
        <begin position="514"/>
        <end position="537"/>
    </location>
</feature>